<dbReference type="Proteomes" id="UP000221538">
    <property type="component" value="Unassembled WGS sequence"/>
</dbReference>
<dbReference type="EMBL" id="BEWI01000034">
    <property type="protein sequence ID" value="GAY24732.1"/>
    <property type="molecule type" value="Genomic_DNA"/>
</dbReference>
<gene>
    <name evidence="2" type="ORF">SFOMI_5317</name>
</gene>
<name>A0A292ZJ14_SPHSA</name>
<feature type="compositionally biased region" description="Polar residues" evidence="1">
    <location>
        <begin position="38"/>
        <end position="48"/>
    </location>
</feature>
<comment type="caution">
    <text evidence="2">The sequence shown here is derived from an EMBL/GenBank/DDBJ whole genome shotgun (WGS) entry which is preliminary data.</text>
</comment>
<reference evidence="2 3" key="2">
    <citation type="journal article" date="2013" name="Environ. Sci. Technol.">
        <title>The 4-tert-butylphenol-utilizing bacterium Sphingobium fuliginis OMI can degrade bisphenols via phenolic ring hydroxylation and meta-cleavage pathway.</title>
        <authorList>
            <person name="Ogata Y."/>
            <person name="Goda S."/>
            <person name="Toyama T."/>
            <person name="Sei K."/>
            <person name="Ike M."/>
        </authorList>
    </citation>
    <scope>NUCLEOTIDE SEQUENCE [LARGE SCALE GENOMIC DNA]</scope>
    <source>
        <strain evidence="2 3">OMI</strain>
    </source>
</reference>
<accession>A0A292ZJ14</accession>
<protein>
    <submittedName>
        <fullName evidence="2">Uncharacterized protein</fullName>
    </submittedName>
</protein>
<proteinExistence type="predicted"/>
<dbReference type="AlphaFoldDB" id="A0A292ZJ14"/>
<evidence type="ECO:0000313" key="3">
    <source>
        <dbReference type="Proteomes" id="UP000221538"/>
    </source>
</evidence>
<feature type="region of interest" description="Disordered" evidence="1">
    <location>
        <begin position="38"/>
        <end position="62"/>
    </location>
</feature>
<sequence>MPLRQILGSQRRPKIMVMLPNQRNRMIANSVAEPAVATASTTSGNQARRTVRAHPYQQSINLPTRQTEQRCCILGPQLPAFNT</sequence>
<evidence type="ECO:0000313" key="2">
    <source>
        <dbReference type="EMBL" id="GAY24732.1"/>
    </source>
</evidence>
<organism evidence="2 3">
    <name type="scientific">Sphingobium fuliginis (strain ATCC 27551)</name>
    <dbReference type="NCBI Taxonomy" id="336203"/>
    <lineage>
        <taxon>Bacteria</taxon>
        <taxon>Pseudomonadati</taxon>
        <taxon>Pseudomonadota</taxon>
        <taxon>Alphaproteobacteria</taxon>
        <taxon>Sphingomonadales</taxon>
        <taxon>Sphingomonadaceae</taxon>
        <taxon>Sphingobium</taxon>
    </lineage>
</organism>
<evidence type="ECO:0000256" key="1">
    <source>
        <dbReference type="SAM" id="MobiDB-lite"/>
    </source>
</evidence>
<reference evidence="2 3" key="1">
    <citation type="journal article" date="2013" name="Biodegradation">
        <title>Occurrence of 4-tert-butylphenol (4-t-BP) biodegradation in an aquatic sample caused by the presence of Spirodela polyrrhiza and isolation of a 4-t-BP-utilizing bacterium.</title>
        <authorList>
            <person name="Ogata Y."/>
            <person name="Toyama T."/>
            <person name="Yu N."/>
            <person name="Wang X."/>
            <person name="Sei K."/>
            <person name="Ike M."/>
        </authorList>
    </citation>
    <scope>NUCLEOTIDE SEQUENCE [LARGE SCALE GENOMIC DNA]</scope>
    <source>
        <strain evidence="2 3">OMI</strain>
    </source>
</reference>